<sequence>MYEREVIALLEGQVVFVATVSGIAPQVRPMRAQLDEDGAVWLYCSACRRADEIAINDQAALCIVDDDGALLRMNGQLEPISAQMSFDRGLCGSAAYRLRIHSILFNPPGGGTYTQVECPQDLDGILLQPESSLSLQRR</sequence>
<reference evidence="1 2" key="1">
    <citation type="submission" date="2016-02" db="EMBL/GenBank/DDBJ databases">
        <title>Anaerosporomusa subterraneum gen. nov., sp. nov., a spore-forming obligate anaerobe isolated from saprolite.</title>
        <authorList>
            <person name="Choi J.K."/>
            <person name="Shah M."/>
            <person name="Yee N."/>
        </authorList>
    </citation>
    <scope>NUCLEOTIDE SEQUENCE [LARGE SCALE GENOMIC DNA]</scope>
    <source>
        <strain evidence="1 2">RU4</strain>
    </source>
</reference>
<organism evidence="1 2">
    <name type="scientific">Anaerosporomusa subterranea</name>
    <dbReference type="NCBI Taxonomy" id="1794912"/>
    <lineage>
        <taxon>Bacteria</taxon>
        <taxon>Bacillati</taxon>
        <taxon>Bacillota</taxon>
        <taxon>Negativicutes</taxon>
        <taxon>Acetonemataceae</taxon>
        <taxon>Anaerosporomusa</taxon>
    </lineage>
</organism>
<accession>A0A154BV50</accession>
<dbReference type="AlphaFoldDB" id="A0A154BV50"/>
<gene>
    <name evidence="1" type="ORF">AXX12_17255</name>
</gene>
<comment type="caution">
    <text evidence="1">The sequence shown here is derived from an EMBL/GenBank/DDBJ whole genome shotgun (WGS) entry which is preliminary data.</text>
</comment>
<dbReference type="RefSeq" id="WP_066237641.1">
    <property type="nucleotide sequence ID" value="NZ_LSGP01000006.1"/>
</dbReference>
<dbReference type="SUPFAM" id="SSF50475">
    <property type="entry name" value="FMN-binding split barrel"/>
    <property type="match status" value="1"/>
</dbReference>
<evidence type="ECO:0000313" key="1">
    <source>
        <dbReference type="EMBL" id="KYZ77809.1"/>
    </source>
</evidence>
<evidence type="ECO:0000313" key="2">
    <source>
        <dbReference type="Proteomes" id="UP000076268"/>
    </source>
</evidence>
<dbReference type="InterPro" id="IPR012349">
    <property type="entry name" value="Split_barrel_FMN-bd"/>
</dbReference>
<keyword evidence="2" id="KW-1185">Reference proteome</keyword>
<dbReference type="Gene3D" id="2.30.110.10">
    <property type="entry name" value="Electron Transport, Fmn-binding Protein, Chain A"/>
    <property type="match status" value="1"/>
</dbReference>
<dbReference type="EMBL" id="LSGP01000006">
    <property type="protein sequence ID" value="KYZ77809.1"/>
    <property type="molecule type" value="Genomic_DNA"/>
</dbReference>
<proteinExistence type="predicted"/>
<name>A0A154BV50_ANASB</name>
<dbReference type="Proteomes" id="UP000076268">
    <property type="component" value="Unassembled WGS sequence"/>
</dbReference>
<protein>
    <submittedName>
        <fullName evidence="1">Uncharacterized protein</fullName>
    </submittedName>
</protein>